<feature type="domain" description="DNA ligase OB-like" evidence="6">
    <location>
        <begin position="225"/>
        <end position="289"/>
    </location>
</feature>
<dbReference type="Gene3D" id="3.30.1490.70">
    <property type="match status" value="1"/>
</dbReference>
<feature type="chain" id="PRO_5022187197" evidence="5">
    <location>
        <begin position="19"/>
        <end position="292"/>
    </location>
</feature>
<dbReference type="InterPro" id="IPR012340">
    <property type="entry name" value="NA-bd_OB-fold"/>
</dbReference>
<dbReference type="NCBIfam" id="NF006592">
    <property type="entry name" value="PRK09125.1"/>
    <property type="match status" value="1"/>
</dbReference>
<dbReference type="Gene3D" id="3.30.470.30">
    <property type="entry name" value="DNA ligase/mRNA capping enzyme"/>
    <property type="match status" value="1"/>
</dbReference>
<keyword evidence="5" id="KW-0732">Signal</keyword>
<evidence type="ECO:0000256" key="4">
    <source>
        <dbReference type="ARBA" id="ARBA00023204"/>
    </source>
</evidence>
<evidence type="ECO:0000259" key="6">
    <source>
        <dbReference type="Pfam" id="PF14743"/>
    </source>
</evidence>
<dbReference type="PANTHER" id="PTHR47810:SF1">
    <property type="entry name" value="DNA LIGASE B"/>
    <property type="match status" value="1"/>
</dbReference>
<dbReference type="KEGG" id="rhg:EXZ61_16050"/>
<dbReference type="EMBL" id="CP036282">
    <property type="protein sequence ID" value="QDL56834.1"/>
    <property type="molecule type" value="Genomic_DNA"/>
</dbReference>
<reference evidence="8" key="2">
    <citation type="journal article" date="2020" name="Int. J. Syst. Evol. Microbiol.">
        <title>Genomic insights into a novel species Rhodoferax aquaticus sp. nov., isolated from freshwater.</title>
        <authorList>
            <person name="Li T."/>
            <person name="Zhuo Y."/>
            <person name="Jin C.Z."/>
            <person name="Wu X."/>
            <person name="Ko S.R."/>
            <person name="Jin F.J."/>
            <person name="Ahn C.Y."/>
            <person name="Oh H.M."/>
            <person name="Lee H.G."/>
            <person name="Jin L."/>
        </authorList>
    </citation>
    <scope>NUCLEOTIDE SEQUENCE [LARGE SCALE GENOMIC DNA]</scope>
    <source>
        <strain evidence="8">Gr-4</strain>
    </source>
</reference>
<evidence type="ECO:0000256" key="1">
    <source>
        <dbReference type="ARBA" id="ARBA00022598"/>
    </source>
</evidence>
<dbReference type="Gene3D" id="2.40.50.140">
    <property type="entry name" value="Nucleic acid-binding proteins"/>
    <property type="match status" value="1"/>
</dbReference>
<dbReference type="Proteomes" id="UP000317365">
    <property type="component" value="Chromosome"/>
</dbReference>
<keyword evidence="4" id="KW-0234">DNA repair</keyword>
<dbReference type="SUPFAM" id="SSF56091">
    <property type="entry name" value="DNA ligase/mRNA capping enzyme, catalytic domain"/>
    <property type="match status" value="1"/>
</dbReference>
<evidence type="ECO:0000256" key="2">
    <source>
        <dbReference type="ARBA" id="ARBA00022705"/>
    </source>
</evidence>
<name>A0A515EVZ2_9BURK</name>
<sequence>MLLIAVGAALGVPYHAFAASAPPSDSTATADTGPVQASALMLATHWSHTLDPSLYLVSEKLDGVRAYWDGRQLRFKSGRPLAAPSWFTAALPAQALDGELWMGRRSFERLSGTVRRAEPQDAAWREVRYMVFDLPGSVATFTERAAELKAVVTSAGVPWLAVVDQQRGSDLATLQLQLTQTVQAGGEGLVLHRADARWQSGRSEAVRKLKAVQDDEARVVAHVSGKGKYQGKMGGLLLETAAGQRFVLGTGFSDAQRSSPPAVGAWVSYQYRDLTSKGLPRFASYLRIREAE</sequence>
<keyword evidence="3" id="KW-0227">DNA damage</keyword>
<dbReference type="CDD" id="cd07896">
    <property type="entry name" value="Adenylation_kDNA_ligase_like"/>
    <property type="match status" value="1"/>
</dbReference>
<dbReference type="SUPFAM" id="SSF50249">
    <property type="entry name" value="Nucleic acid-binding proteins"/>
    <property type="match status" value="1"/>
</dbReference>
<evidence type="ECO:0000256" key="5">
    <source>
        <dbReference type="SAM" id="SignalP"/>
    </source>
</evidence>
<keyword evidence="1 7" id="KW-0436">Ligase</keyword>
<protein>
    <submittedName>
        <fullName evidence="7">DNA ligase</fullName>
    </submittedName>
</protein>
<dbReference type="GO" id="GO:0016874">
    <property type="term" value="F:ligase activity"/>
    <property type="evidence" value="ECO:0007669"/>
    <property type="project" value="UniProtKB-KW"/>
</dbReference>
<organism evidence="7 8">
    <name type="scientific">Rhodoferax aquaticus</name>
    <dbReference type="NCBI Taxonomy" id="2527691"/>
    <lineage>
        <taxon>Bacteria</taxon>
        <taxon>Pseudomonadati</taxon>
        <taxon>Pseudomonadota</taxon>
        <taxon>Betaproteobacteria</taxon>
        <taxon>Burkholderiales</taxon>
        <taxon>Comamonadaceae</taxon>
        <taxon>Rhodoferax</taxon>
    </lineage>
</organism>
<dbReference type="PANTHER" id="PTHR47810">
    <property type="entry name" value="DNA LIGASE"/>
    <property type="match status" value="1"/>
</dbReference>
<gene>
    <name evidence="7" type="ORF">EXZ61_16050</name>
</gene>
<feature type="signal peptide" evidence="5">
    <location>
        <begin position="1"/>
        <end position="18"/>
    </location>
</feature>
<dbReference type="Pfam" id="PF14743">
    <property type="entry name" value="DNA_ligase_OB_2"/>
    <property type="match status" value="1"/>
</dbReference>
<evidence type="ECO:0000313" key="7">
    <source>
        <dbReference type="EMBL" id="QDL56834.1"/>
    </source>
</evidence>
<evidence type="ECO:0000313" key="8">
    <source>
        <dbReference type="Proteomes" id="UP000317365"/>
    </source>
</evidence>
<reference evidence="8" key="1">
    <citation type="submission" date="2019-02" db="EMBL/GenBank/DDBJ databases">
        <title>Complete genome sequence of Rhodoferax sp. Gr-4.</title>
        <authorList>
            <person name="Jin L."/>
        </authorList>
    </citation>
    <scope>NUCLEOTIDE SEQUENCE [LARGE SCALE GENOMIC DNA]</scope>
    <source>
        <strain evidence="8">Gr-4</strain>
    </source>
</reference>
<dbReference type="InterPro" id="IPR050326">
    <property type="entry name" value="NAD_dep_DNA_ligaseB"/>
</dbReference>
<keyword evidence="8" id="KW-1185">Reference proteome</keyword>
<dbReference type="CDD" id="cd08041">
    <property type="entry name" value="OBF_kDNA_ligase_like"/>
    <property type="match status" value="1"/>
</dbReference>
<dbReference type="GO" id="GO:0006260">
    <property type="term" value="P:DNA replication"/>
    <property type="evidence" value="ECO:0007669"/>
    <property type="project" value="UniProtKB-KW"/>
</dbReference>
<accession>A0A515EVZ2</accession>
<dbReference type="InterPro" id="IPR029319">
    <property type="entry name" value="DNA_ligase_OB"/>
</dbReference>
<dbReference type="GO" id="GO:0006281">
    <property type="term" value="P:DNA repair"/>
    <property type="evidence" value="ECO:0007669"/>
    <property type="project" value="UniProtKB-KW"/>
</dbReference>
<keyword evidence="2" id="KW-0235">DNA replication</keyword>
<evidence type="ECO:0000256" key="3">
    <source>
        <dbReference type="ARBA" id="ARBA00022763"/>
    </source>
</evidence>
<proteinExistence type="predicted"/>
<dbReference type="AlphaFoldDB" id="A0A515EVZ2"/>